<dbReference type="Proteomes" id="UP001186944">
    <property type="component" value="Unassembled WGS sequence"/>
</dbReference>
<feature type="domain" description="Novel STAND NTPase 3" evidence="2">
    <location>
        <begin position="11"/>
        <end position="157"/>
    </location>
</feature>
<accession>A0AA89BM82</accession>
<dbReference type="InterPro" id="IPR027417">
    <property type="entry name" value="P-loop_NTPase"/>
</dbReference>
<organism evidence="3 4">
    <name type="scientific">Pinctada imbricata</name>
    <name type="common">Atlantic pearl-oyster</name>
    <name type="synonym">Pinctada martensii</name>
    <dbReference type="NCBI Taxonomy" id="66713"/>
    <lineage>
        <taxon>Eukaryota</taxon>
        <taxon>Metazoa</taxon>
        <taxon>Spiralia</taxon>
        <taxon>Lophotrochozoa</taxon>
        <taxon>Mollusca</taxon>
        <taxon>Bivalvia</taxon>
        <taxon>Autobranchia</taxon>
        <taxon>Pteriomorphia</taxon>
        <taxon>Pterioida</taxon>
        <taxon>Pterioidea</taxon>
        <taxon>Pteriidae</taxon>
        <taxon>Pinctada</taxon>
    </lineage>
</organism>
<name>A0AA89BM82_PINIB</name>
<dbReference type="SUPFAM" id="SSF52540">
    <property type="entry name" value="P-loop containing nucleoside triphosphate hydrolases"/>
    <property type="match status" value="1"/>
</dbReference>
<evidence type="ECO:0000313" key="4">
    <source>
        <dbReference type="Proteomes" id="UP001186944"/>
    </source>
</evidence>
<dbReference type="Pfam" id="PF20720">
    <property type="entry name" value="nSTAND3"/>
    <property type="match status" value="1"/>
</dbReference>
<evidence type="ECO:0000256" key="1">
    <source>
        <dbReference type="SAM" id="MobiDB-lite"/>
    </source>
</evidence>
<evidence type="ECO:0000259" key="2">
    <source>
        <dbReference type="Pfam" id="PF20720"/>
    </source>
</evidence>
<proteinExistence type="predicted"/>
<protein>
    <recommendedName>
        <fullName evidence="2">Novel STAND NTPase 3 domain-containing protein</fullName>
    </recommendedName>
</protein>
<evidence type="ECO:0000313" key="3">
    <source>
        <dbReference type="EMBL" id="KAK3087867.1"/>
    </source>
</evidence>
<reference evidence="3" key="1">
    <citation type="submission" date="2019-08" db="EMBL/GenBank/DDBJ databases">
        <title>The improved chromosome-level genome for the pearl oyster Pinctada fucata martensii using PacBio sequencing and Hi-C.</title>
        <authorList>
            <person name="Zheng Z."/>
        </authorList>
    </citation>
    <scope>NUCLEOTIDE SEQUENCE</scope>
    <source>
        <strain evidence="3">ZZ-2019</strain>
        <tissue evidence="3">Adductor muscle</tissue>
    </source>
</reference>
<dbReference type="InterPro" id="IPR049050">
    <property type="entry name" value="nSTAND3"/>
</dbReference>
<sequence>MDIVRRKKLEKECRNALRLDNILLITGKAGSGKSTLSLMIIHHLTQEIENEVYVLKEADEWREVTVSSDKAIFILIEDFCDASVSRNNGIEDWRGLIDEIDSCARNKNAHLIINIDCDIFDTVKQEIMKITNGRQLFDISKVWTLSTSEKKIFFTNMYKTVRKSKKDFKISQKEKEEICSFNPIMGFFNACHAFFKFPENFKLKSEFFKKSENNYGDVIKIMFNENFPQYAALLCLLMTEAKGRCVMDIGKLNQICMAFKKELQTQPMINKSMDELMSLNLIERCSDSDELFTFSNNEIILSVLQSIAKKECCLLLDLGSQTFIAKRLRSSKYKPLPGDSCVCVGLNDDEALALKLFSYFDIDYFNVGSMKHESNDENCLRHPTCSDSHFLRLLLGKIRNKFENEHTLENFCEILYWSCFFGINLVLEQTLVILEESHIMTPKVLEKAIKEVSLGEGPCDRTLSLLVSCCHIRAVGVECCLDIIKSADKLNLAHNTLSFIIKGIDLSEDNIIEVIIRSLDNGELREATKRTIIENSRSLSKSGLLRVIRKCVDERLHDDSRTLSVLLSVARNVRPIRERNIIFKELLHIFVDSHTQLSTYRAVVRAWLACDKNLKHFSKKELIFMKPMAKSWFGEYIEDKFIRRQFKKLRKQDFADVFNRSFKSGVSELFVKAFTDVLEKRLVGNDITNLLTDLVQIDSSFTSQMYILSEHSIFENLVGKEVTELTQKCVLSINYESSALEQKIVSCIILASSSNLSISILSEVVILNMANARGECFFSLFEFLFFVHKKVSLSETYWKNLSKCIFHESLKLTEHFLNYVTSNDREQVIPKAIGRHLPNMVLMNFDDSLFLLERLPLLRDKKFVNEIIIACLKHFNHQMETEIPFMQCLLSSLSSMKYRVSCSTSFLAVVTALDLRFKGSSESRYECIRPFLLNNQKLNKDALQCILMKLVESKTLKEMAYDDAKVLLARSKKMTKPLITHHSVFRILLYASKSKFRDAKLLNFLMKNSDIKILTNWKVLLILRRAVRYKSYGIVRSLFNTGTFKNFCKDISKYSTSTKQTLSYCFLMLFVSFESFECIEELEEIWADVHGLDIWSTCQDKLLLESMKKITFSEQSEIRLILKSVTKAEQNYVLSDTDTIPCILQLLSVNLSPNISFSCSSSDALEFTSAFMNLENMSVLPRSVLTFFRKLVFSNMNQRHCKELLRCCIGRLDACLVSEFLNYTYEVVARRQHEQHEGLVVSSQDQTDSSENTLRQFHSEIKEQIASSELSESRAERNLKNLIYLYGAEIRNDSTLFIDVLQAVFEIGNRVLLERLCSISDKPLISSSMAEILFYEFQILHAHHELPYSCSQFLESSIFPSLKLSVLLQCATYPNSAVTSHLKRYIWKSSLNVELTYGKIVNNHGTESSSAQASSHSVESLHHLIKTLAEKDSEFVCSMFENILNRECQVHHTKILDVLFTIHWFDLNPSNASKMVRFLLQHASFDSKYKFPATLHDFLISTIFPSLDNEMLQLIFRKCLDIPYHDIADAFAKYLCSDYVYTASLRKLIFEATEISAISTLLVQKLLLYIVPHTELIEHAIEAVLFVILELISMQKCITVPLLTLLFILMIKKRQDISVVLRCRIPSSFSEMRYNAVCRANGDVMIKILKHFQVNSLDFHFQSDALIKTLFSEVMYSSANNYAQILLCAFACHGKRPAKESIYDTLSLVFSIWTDSKQCQISIPIGGYFININVLDIISIYLMQSILTERKDILKSFMSRVRISEMKLENLHFNHVLDSAASIDDVLEHLNTAENNSCNISVFNSLIRTCDSGNNGFNRPFNMHLLCMYILKSTCDRKQIFWCFVSFIEQTKTNIHIKRLNDFIGCVFKMKFLEDLSGKETAICFDALPFSSDAYYQCLETLISNSLALHGSSKERTDFLVHLINTLKYSEENRTGRIKSLFSKTHVRMIIQNEVSSNQQLLSGTCILEYLMICVNNEIWDCIKLFMQHKSITSPIIMTTVRCLVQKINEKDSTECEINEVLKIVLSRRIDLHKMDMIKIVSTLEDSNILSKYQLIESVVLLQMKEYEHESNFFALFLGCLPLHKDENFDKYIVHLDVRKPTSLIILSNGFLKKMPRDGKFVVPWKRKSESADYVLKNAEGTETVIHISSIINSNGEKQYQLSSYLQNNHCESDVMKILLPFLSTGHDFTGFICFLLESLPFEFSSDNWTEILRLVILHSIQKACDTYILSDIDQVEPSARELELILDTKHGHSELRLEQIERLLRATIRSFVDSTHMMSIILKRYNKLQLQKETLKNLSKVAIETGNVRGADYIEKFLEAAICSFDGESTKLFVRLCLQSSEDQSSTLQVILSCCSNDAFKGSVINSVLLISLQLNEVKNALNLEFILQNHELINDDTIIMSLISSASSLISVNHVSPGIRNISFDRTTDTDKIFVKLLKLYFMRYHHRHVYQIEACRLPIVDKFADKVVLCFESGTYERLSHEFLEIEFMYHAMTACNLTGNACANVIINTKTKLPLTSSWSSEIVEMSLKAIKTDECVNSIVLILYETTETVKFSDEELQMLFCAMINRKYSEGREDYINSLLSSPMYCGVSEKSATAILRTAICKQRNNIAIIDLFIEEAERCGAHPSEPNIKLLISDLCECRHKRTVLYLRKLLQSFITPDGLSDDVFIAALTSYLRVKGECSEILSILKEYKTDVSKKFRSLLEKLKSDTQQKSDPDDEDDENEDDDDSIKSYKKGEIERKTKIIDDIITSYFSMETDQ</sequence>
<gene>
    <name evidence="3" type="ORF">FSP39_011691</name>
</gene>
<comment type="caution">
    <text evidence="3">The sequence shown here is derived from an EMBL/GenBank/DDBJ whole genome shotgun (WGS) entry which is preliminary data.</text>
</comment>
<feature type="region of interest" description="Disordered" evidence="1">
    <location>
        <begin position="2714"/>
        <end position="2739"/>
    </location>
</feature>
<keyword evidence="4" id="KW-1185">Reference proteome</keyword>
<feature type="compositionally biased region" description="Acidic residues" evidence="1">
    <location>
        <begin position="2722"/>
        <end position="2734"/>
    </location>
</feature>
<dbReference type="EMBL" id="VSWD01000011">
    <property type="protein sequence ID" value="KAK3087867.1"/>
    <property type="molecule type" value="Genomic_DNA"/>
</dbReference>